<dbReference type="PANTHER" id="PTHR11905:SF28">
    <property type="entry name" value="DISINTEGRIN AND METALLOPROTEINASE DOMAIN-CONTAINING PROTEIN 5"/>
    <property type="match status" value="1"/>
</dbReference>
<dbReference type="InterPro" id="IPR036436">
    <property type="entry name" value="Disintegrin_dom_sf"/>
</dbReference>
<feature type="signal peptide" evidence="12">
    <location>
        <begin position="1"/>
        <end position="16"/>
    </location>
</feature>
<dbReference type="Gene3D" id="3.40.390.10">
    <property type="entry name" value="Collagenase (Catalytic Domain)"/>
    <property type="match status" value="1"/>
</dbReference>
<dbReference type="PROSITE" id="PS50026">
    <property type="entry name" value="EGF_3"/>
    <property type="match status" value="1"/>
</dbReference>
<protein>
    <submittedName>
        <fullName evidence="17">Disintegrin and metalloproteinase domain-containing protein 5-like</fullName>
    </submittedName>
</protein>
<dbReference type="Proteomes" id="UP000504640">
    <property type="component" value="Unplaced"/>
</dbReference>
<dbReference type="Gene3D" id="4.10.70.10">
    <property type="entry name" value="Disintegrin domain"/>
    <property type="match status" value="1"/>
</dbReference>
<dbReference type="FunFam" id="4.10.70.10:FF:000001">
    <property type="entry name" value="Disintegrin and metalloproteinase domain-containing protein 22"/>
    <property type="match status" value="1"/>
</dbReference>
<dbReference type="InterPro" id="IPR002870">
    <property type="entry name" value="Peptidase_M12B_N"/>
</dbReference>
<dbReference type="GO" id="GO:0008584">
    <property type="term" value="P:male gonad development"/>
    <property type="evidence" value="ECO:0007669"/>
    <property type="project" value="TreeGrafter"/>
</dbReference>
<dbReference type="PROSITE" id="PS50215">
    <property type="entry name" value="ADAM_MEPRO"/>
    <property type="match status" value="1"/>
</dbReference>
<evidence type="ECO:0000256" key="3">
    <source>
        <dbReference type="ARBA" id="ARBA00022692"/>
    </source>
</evidence>
<keyword evidence="6 8" id="KW-1015">Disulfide bond</keyword>
<dbReference type="RefSeq" id="XP_032144030.1">
    <property type="nucleotide sequence ID" value="XM_032288139.1"/>
</dbReference>
<evidence type="ECO:0000256" key="12">
    <source>
        <dbReference type="SAM" id="SignalP"/>
    </source>
</evidence>
<keyword evidence="12" id="KW-0732">Signal</keyword>
<organism evidence="16 17">
    <name type="scientific">Sapajus apella</name>
    <name type="common">Brown-capped capuchin</name>
    <name type="synonym">Cebus apella</name>
    <dbReference type="NCBI Taxonomy" id="9515"/>
    <lineage>
        <taxon>Eukaryota</taxon>
        <taxon>Metazoa</taxon>
        <taxon>Chordata</taxon>
        <taxon>Craniata</taxon>
        <taxon>Vertebrata</taxon>
        <taxon>Euteleostomi</taxon>
        <taxon>Mammalia</taxon>
        <taxon>Eutheria</taxon>
        <taxon>Euarchontoglires</taxon>
        <taxon>Primates</taxon>
        <taxon>Haplorrhini</taxon>
        <taxon>Platyrrhini</taxon>
        <taxon>Cebidae</taxon>
        <taxon>Cebinae</taxon>
        <taxon>Sapajus</taxon>
    </lineage>
</organism>
<dbReference type="Pfam" id="PF01421">
    <property type="entry name" value="Reprolysin"/>
    <property type="match status" value="1"/>
</dbReference>
<dbReference type="Pfam" id="PF08516">
    <property type="entry name" value="ADAM_CR"/>
    <property type="match status" value="1"/>
</dbReference>
<dbReference type="InterPro" id="IPR001590">
    <property type="entry name" value="Peptidase_M12B"/>
</dbReference>
<feature type="domain" description="Peptidase M12B" evidence="15">
    <location>
        <begin position="183"/>
        <end position="380"/>
    </location>
</feature>
<keyword evidence="3 11" id="KW-0812">Transmembrane</keyword>
<feature type="disulfide bond" evidence="9">
    <location>
        <begin position="336"/>
        <end position="341"/>
    </location>
</feature>
<dbReference type="CDD" id="cd04269">
    <property type="entry name" value="ZnMc_adamalysin_II_like"/>
    <property type="match status" value="1"/>
</dbReference>
<dbReference type="SUPFAM" id="SSF55486">
    <property type="entry name" value="Metalloproteases ('zincins'), catalytic domain"/>
    <property type="match status" value="1"/>
</dbReference>
<dbReference type="Pfam" id="PF00200">
    <property type="entry name" value="Disintegrin"/>
    <property type="match status" value="1"/>
</dbReference>
<evidence type="ECO:0000256" key="7">
    <source>
        <dbReference type="ARBA" id="ARBA00038664"/>
    </source>
</evidence>
<reference evidence="17" key="1">
    <citation type="submission" date="2025-08" db="UniProtKB">
        <authorList>
            <consortium name="RefSeq"/>
        </authorList>
    </citation>
    <scope>IDENTIFICATION</scope>
    <source>
        <tissue evidence="17">Blood</tissue>
    </source>
</reference>
<evidence type="ECO:0000259" key="15">
    <source>
        <dbReference type="PROSITE" id="PS50215"/>
    </source>
</evidence>
<dbReference type="GO" id="GO:0004222">
    <property type="term" value="F:metalloendopeptidase activity"/>
    <property type="evidence" value="ECO:0007669"/>
    <property type="project" value="InterPro"/>
</dbReference>
<name>A0A6J3IPM2_SAPAP</name>
<sequence length="756" mass="85095">MFLLLLLLTGLGGMNAGLNAHKIFLQTTVPEKISTLDTNTDPENNVVYMITIEGKPHFVHLKKQSLLSSASLIHFYDKNDIQHSKPLLVQMNCDYNGYVAGIPNSLVTLSTCSGLRGTIQLRNISYGIEPMEAVSGYIHKIYEEKYDNTNILSEENDTYSWFSSEYQVRKSPEKMDFIKLFPRYLEMYIVVDKNLFDYMGSDINVVTQKVIQIIGLVNTMLTQLQLNVIISSIEIWSNKNKIDTTEHAENILVQFIEWKKNHLNLKPHRIPFLFVFKKISTFIGATFPGRVCNKDYAAAVALYSEGLSLESYTVIIVQLLGLHLGLTYDKTDTCHCSGDVCTMMPKAVYSGGVKDFSICSLDDFKYISSHSDLTCLQKEHLEMPTYTAARICGNGVVEGNEECDCGSKANCTHKLCCDPATCTMKRNVQCGSGECCSQECKFKPVNTICRKSVDKECDFTEFCNGNLSQCMPDTYARNGEYCDSGAAYCFNGKCRSFDKQCEELLGKGATGAPIFCFDEINTRGDNFGNCGREHCVFQHILCGKLVCSWEHRDLITRPNLSVIYAHVRDEICVSTVLPRKKPVPENPPNSATMYYQVEDRDETFVQDGSMCGPEMYCLNMSCKHARFLMDLNLCNFSVDCNRHGVCNNFGHCHCENGYNPPHCKPKKGAFGSIDDGHLVIQGKSYMEEERHATFPKQRFQLIFYISLPVLIITIAVLIKRKKLRELCYRGETESESSVSEESSSSSKLSLSESTSL</sequence>
<dbReference type="PROSITE" id="PS01186">
    <property type="entry name" value="EGF_2"/>
    <property type="match status" value="1"/>
</dbReference>
<feature type="domain" description="EGF-like" evidence="13">
    <location>
        <begin position="630"/>
        <end position="664"/>
    </location>
</feature>
<dbReference type="InterPro" id="IPR034027">
    <property type="entry name" value="Reprolysin_adamalysin"/>
</dbReference>
<dbReference type="GeneID" id="116558305"/>
<feature type="compositionally biased region" description="Low complexity" evidence="10">
    <location>
        <begin position="735"/>
        <end position="756"/>
    </location>
</feature>
<comment type="caution">
    <text evidence="8">Lacks conserved residue(s) required for the propagation of feature annotation.</text>
</comment>
<feature type="disulfide bond" evidence="8">
    <location>
        <begin position="654"/>
        <end position="663"/>
    </location>
</feature>
<dbReference type="PANTHER" id="PTHR11905">
    <property type="entry name" value="ADAM A DISINTEGRIN AND METALLOPROTEASE DOMAIN"/>
    <property type="match status" value="1"/>
</dbReference>
<dbReference type="GO" id="GO:0005886">
    <property type="term" value="C:plasma membrane"/>
    <property type="evidence" value="ECO:0007669"/>
    <property type="project" value="TreeGrafter"/>
</dbReference>
<feature type="region of interest" description="Disordered" evidence="10">
    <location>
        <begin position="731"/>
        <end position="756"/>
    </location>
</feature>
<comment type="subunit">
    <text evidence="7">Interacts with TEX101.</text>
</comment>
<keyword evidence="5 11" id="KW-0472">Membrane</keyword>
<dbReference type="InterPro" id="IPR000742">
    <property type="entry name" value="EGF"/>
</dbReference>
<dbReference type="InterPro" id="IPR006586">
    <property type="entry name" value="ADAM_Cys-rich"/>
</dbReference>
<evidence type="ECO:0000256" key="5">
    <source>
        <dbReference type="ARBA" id="ARBA00023136"/>
    </source>
</evidence>
<evidence type="ECO:0000256" key="8">
    <source>
        <dbReference type="PROSITE-ProRule" id="PRU00076"/>
    </source>
</evidence>
<dbReference type="GO" id="GO:0007155">
    <property type="term" value="P:cell adhesion"/>
    <property type="evidence" value="ECO:0007669"/>
    <property type="project" value="TreeGrafter"/>
</dbReference>
<dbReference type="GO" id="GO:0007339">
    <property type="term" value="P:binding of sperm to zona pellucida"/>
    <property type="evidence" value="ECO:0007669"/>
    <property type="project" value="TreeGrafter"/>
</dbReference>
<dbReference type="SMART" id="SM00608">
    <property type="entry name" value="ACR"/>
    <property type="match status" value="1"/>
</dbReference>
<comment type="subcellular location">
    <subcellularLocation>
        <location evidence="1">Membrane</location>
        <topology evidence="1">Single-pass type I membrane protein</topology>
    </subcellularLocation>
</comment>
<feature type="transmembrane region" description="Helical" evidence="11">
    <location>
        <begin position="701"/>
        <end position="718"/>
    </location>
</feature>
<evidence type="ECO:0000313" key="16">
    <source>
        <dbReference type="Proteomes" id="UP000504640"/>
    </source>
</evidence>
<evidence type="ECO:0000256" key="4">
    <source>
        <dbReference type="ARBA" id="ARBA00022989"/>
    </source>
</evidence>
<evidence type="ECO:0000256" key="1">
    <source>
        <dbReference type="ARBA" id="ARBA00004479"/>
    </source>
</evidence>
<dbReference type="SUPFAM" id="SSF57552">
    <property type="entry name" value="Blood coagulation inhibitor (disintegrin)"/>
    <property type="match status" value="1"/>
</dbReference>
<keyword evidence="4 11" id="KW-1133">Transmembrane helix</keyword>
<evidence type="ECO:0000256" key="10">
    <source>
        <dbReference type="SAM" id="MobiDB-lite"/>
    </source>
</evidence>
<keyword evidence="16" id="KW-1185">Reference proteome</keyword>
<dbReference type="PROSITE" id="PS50214">
    <property type="entry name" value="DISINTEGRIN_2"/>
    <property type="match status" value="1"/>
</dbReference>
<accession>A0A6J3IPM2</accession>
<evidence type="ECO:0000256" key="9">
    <source>
        <dbReference type="PROSITE-ProRule" id="PRU00276"/>
    </source>
</evidence>
<dbReference type="InterPro" id="IPR001762">
    <property type="entry name" value="Disintegrin_dom"/>
</dbReference>
<evidence type="ECO:0000259" key="13">
    <source>
        <dbReference type="PROSITE" id="PS50026"/>
    </source>
</evidence>
<dbReference type="SMART" id="SM00050">
    <property type="entry name" value="DISIN"/>
    <property type="match status" value="1"/>
</dbReference>
<evidence type="ECO:0000256" key="6">
    <source>
        <dbReference type="ARBA" id="ARBA00023157"/>
    </source>
</evidence>
<proteinExistence type="predicted"/>
<evidence type="ECO:0000259" key="14">
    <source>
        <dbReference type="PROSITE" id="PS50214"/>
    </source>
</evidence>
<dbReference type="Pfam" id="PF01562">
    <property type="entry name" value="Pep_M12B_propep"/>
    <property type="match status" value="1"/>
</dbReference>
<dbReference type="InterPro" id="IPR018358">
    <property type="entry name" value="Disintegrin_CS"/>
</dbReference>
<gene>
    <name evidence="17" type="primary">LOC116558305</name>
</gene>
<keyword evidence="2 8" id="KW-0245">EGF-like domain</keyword>
<evidence type="ECO:0000313" key="17">
    <source>
        <dbReference type="RefSeq" id="XP_032144030.1"/>
    </source>
</evidence>
<feature type="domain" description="Disintegrin" evidence="14">
    <location>
        <begin position="389"/>
        <end position="478"/>
    </location>
</feature>
<evidence type="ECO:0000256" key="11">
    <source>
        <dbReference type="SAM" id="Phobius"/>
    </source>
</evidence>
<dbReference type="AlphaFoldDB" id="A0A6J3IPM2"/>
<feature type="chain" id="PRO_5026684844" evidence="12">
    <location>
        <begin position="17"/>
        <end position="756"/>
    </location>
</feature>
<dbReference type="GO" id="GO:0006508">
    <property type="term" value="P:proteolysis"/>
    <property type="evidence" value="ECO:0007669"/>
    <property type="project" value="InterPro"/>
</dbReference>
<evidence type="ECO:0000256" key="2">
    <source>
        <dbReference type="ARBA" id="ARBA00022536"/>
    </source>
</evidence>
<dbReference type="PROSITE" id="PS00427">
    <property type="entry name" value="DISINTEGRIN_1"/>
    <property type="match status" value="1"/>
</dbReference>
<dbReference type="InterPro" id="IPR024079">
    <property type="entry name" value="MetalloPept_cat_dom_sf"/>
</dbReference>